<name>A0A3Q2XRG3_HIPCM</name>
<dbReference type="InterPro" id="IPR020846">
    <property type="entry name" value="MFS_dom"/>
</dbReference>
<dbReference type="PANTHER" id="PTHR24064">
    <property type="entry name" value="SOLUTE CARRIER FAMILY 22 MEMBER"/>
    <property type="match status" value="1"/>
</dbReference>
<evidence type="ECO:0000256" key="2">
    <source>
        <dbReference type="ARBA" id="ARBA00022692"/>
    </source>
</evidence>
<feature type="transmembrane region" description="Helical" evidence="5">
    <location>
        <begin position="398"/>
        <end position="416"/>
    </location>
</feature>
<feature type="transmembrane region" description="Helical" evidence="5">
    <location>
        <begin position="428"/>
        <end position="448"/>
    </location>
</feature>
<keyword evidence="4 5" id="KW-0472">Membrane</keyword>
<dbReference type="InterPro" id="IPR036259">
    <property type="entry name" value="MFS_trans_sf"/>
</dbReference>
<dbReference type="InterPro" id="IPR005828">
    <property type="entry name" value="MFS_sugar_transport-like"/>
</dbReference>
<dbReference type="Ensembl" id="ENSHCOT00000003050.1">
    <property type="protein sequence ID" value="ENSHCOP00000006812.1"/>
    <property type="gene ID" value="ENSHCOG00000008834.1"/>
</dbReference>
<evidence type="ECO:0000256" key="4">
    <source>
        <dbReference type="ARBA" id="ARBA00023136"/>
    </source>
</evidence>
<dbReference type="GO" id="GO:0016020">
    <property type="term" value="C:membrane"/>
    <property type="evidence" value="ECO:0007669"/>
    <property type="project" value="UniProtKB-SubCell"/>
</dbReference>
<dbReference type="PROSITE" id="PS50850">
    <property type="entry name" value="MFS"/>
    <property type="match status" value="1"/>
</dbReference>
<feature type="transmembrane region" description="Helical" evidence="5">
    <location>
        <begin position="258"/>
        <end position="276"/>
    </location>
</feature>
<dbReference type="PROSITE" id="PS00216">
    <property type="entry name" value="SUGAR_TRANSPORT_1"/>
    <property type="match status" value="1"/>
</dbReference>
<dbReference type="SUPFAM" id="SSF103473">
    <property type="entry name" value="MFS general substrate transporter"/>
    <property type="match status" value="1"/>
</dbReference>
<protein>
    <submittedName>
        <fullName evidence="7">Solute carrier family 22 member 4-like</fullName>
    </submittedName>
</protein>
<dbReference type="OMA" id="NINILHM"/>
<evidence type="ECO:0000313" key="8">
    <source>
        <dbReference type="Proteomes" id="UP000264820"/>
    </source>
</evidence>
<proteinExistence type="predicted"/>
<dbReference type="STRING" id="109280.ENSHCOP00000006812"/>
<feature type="transmembrane region" description="Helical" evidence="5">
    <location>
        <begin position="370"/>
        <end position="391"/>
    </location>
</feature>
<feature type="transmembrane region" description="Helical" evidence="5">
    <location>
        <begin position="338"/>
        <end position="358"/>
    </location>
</feature>
<feature type="transmembrane region" description="Helical" evidence="5">
    <location>
        <begin position="143"/>
        <end position="163"/>
    </location>
</feature>
<keyword evidence="8" id="KW-1185">Reference proteome</keyword>
<dbReference type="Gene3D" id="1.20.1250.20">
    <property type="entry name" value="MFS general substrate transporter like domains"/>
    <property type="match status" value="1"/>
</dbReference>
<dbReference type="Proteomes" id="UP000264820">
    <property type="component" value="Unplaced"/>
</dbReference>
<evidence type="ECO:0000256" key="5">
    <source>
        <dbReference type="SAM" id="Phobius"/>
    </source>
</evidence>
<evidence type="ECO:0000313" key="7">
    <source>
        <dbReference type="Ensembl" id="ENSHCOP00000006812.1"/>
    </source>
</evidence>
<reference evidence="7" key="1">
    <citation type="submission" date="2025-08" db="UniProtKB">
        <authorList>
            <consortium name="Ensembl"/>
        </authorList>
    </citation>
    <scope>IDENTIFICATION</scope>
</reference>
<dbReference type="Pfam" id="PF00083">
    <property type="entry name" value="Sugar_tr"/>
    <property type="match status" value="1"/>
</dbReference>
<keyword evidence="2 5" id="KW-0812">Transmembrane</keyword>
<feature type="transmembrane region" description="Helical" evidence="5">
    <location>
        <begin position="195"/>
        <end position="216"/>
    </location>
</feature>
<feature type="transmembrane region" description="Helical" evidence="5">
    <location>
        <begin position="170"/>
        <end position="189"/>
    </location>
</feature>
<reference evidence="7" key="2">
    <citation type="submission" date="2025-09" db="UniProtKB">
        <authorList>
            <consortium name="Ensembl"/>
        </authorList>
    </citation>
    <scope>IDENTIFICATION</scope>
</reference>
<feature type="transmembrane region" description="Helical" evidence="5">
    <location>
        <begin position="486"/>
        <end position="506"/>
    </location>
</feature>
<evidence type="ECO:0000256" key="3">
    <source>
        <dbReference type="ARBA" id="ARBA00022989"/>
    </source>
</evidence>
<accession>A0A3Q2XRG3</accession>
<evidence type="ECO:0000256" key="1">
    <source>
        <dbReference type="ARBA" id="ARBA00004141"/>
    </source>
</evidence>
<organism evidence="7 8">
    <name type="scientific">Hippocampus comes</name>
    <name type="common">Tiger tail seahorse</name>
    <dbReference type="NCBI Taxonomy" id="109280"/>
    <lineage>
        <taxon>Eukaryota</taxon>
        <taxon>Metazoa</taxon>
        <taxon>Chordata</taxon>
        <taxon>Craniata</taxon>
        <taxon>Vertebrata</taxon>
        <taxon>Euteleostomi</taxon>
        <taxon>Actinopterygii</taxon>
        <taxon>Neopterygii</taxon>
        <taxon>Teleostei</taxon>
        <taxon>Neoteleostei</taxon>
        <taxon>Acanthomorphata</taxon>
        <taxon>Syngnathiaria</taxon>
        <taxon>Syngnathiformes</taxon>
        <taxon>Syngnathoidei</taxon>
        <taxon>Syngnathidae</taxon>
        <taxon>Hippocampus</taxon>
    </lineage>
</organism>
<evidence type="ECO:0000259" key="6">
    <source>
        <dbReference type="PROSITE" id="PS50850"/>
    </source>
</evidence>
<comment type="subcellular location">
    <subcellularLocation>
        <location evidence="1">Membrane</location>
        <topology evidence="1">Multi-pass membrane protein</topology>
    </subcellularLocation>
</comment>
<sequence>MQHYDSSVAFLGTWGRFQLIVFFLLCSTILPNGSGSFSLVFVTDTPQHRCRIPKANLSQEWWEVAVPLEVVDGELQASRCRRYRLDVLRNLSAGGLLPGRDVNLSSLEQEDCVDGWVYGTEIYQSTVVSQFDLVCTQRWKQPLTATIFFLGVLVGSFFSGVLADRFGRKPVLFATIIIQAVFSVAQIAAPSWEVFSVLLFCSGLGNISNYVSCYVLGTEILTGNTRVVYSSTGVCLGYTLGYMTLPLFAYFLRSWKTLLLAVGLPGLFYIPLWWILPESPMWLLSQGRVTEAEAIVRKAAKMNRVVAPEKIFADSKEIKNPNKKNRYTVLDLMKKRSIALMTVLLCWVFTLSVCYYGLSLNTSQLHSNPYISCFLSAVVEVPAYLSCSLAIRFLPRRLALVAVFLTVGLALFFIQLVPQSERPHQSPIVMLGKFGATAGTSLLFAFTAELYPTGLRNTGSGICVMVSRTGSCIAPFLIQLNIYFKYLPYITLGTLAMLSIVTMLFLPESFRRPLPETLEQMQKRQRWMTRQGKKKRRKRLMIWVEKLDDGMF</sequence>
<feature type="transmembrane region" description="Helical" evidence="5">
    <location>
        <begin position="228"/>
        <end position="252"/>
    </location>
</feature>
<dbReference type="GO" id="GO:0022857">
    <property type="term" value="F:transmembrane transporter activity"/>
    <property type="evidence" value="ECO:0007669"/>
    <property type="project" value="InterPro"/>
</dbReference>
<feature type="domain" description="Major facilitator superfamily (MFS) profile" evidence="6">
    <location>
        <begin position="87"/>
        <end position="511"/>
    </location>
</feature>
<dbReference type="AlphaFoldDB" id="A0A3Q2XRG3"/>
<keyword evidence="3 5" id="KW-1133">Transmembrane helix</keyword>
<dbReference type="InterPro" id="IPR005829">
    <property type="entry name" value="Sugar_transporter_CS"/>
</dbReference>
<dbReference type="GeneTree" id="ENSGT00940000163251"/>